<reference evidence="4 5" key="1">
    <citation type="submission" date="2022-09" db="EMBL/GenBank/DDBJ databases">
        <title>Genome sequencing of Flavivirga sp. MEBiC05379.</title>
        <authorList>
            <person name="Oh H.-M."/>
            <person name="Kwon K.K."/>
            <person name="Park M.J."/>
            <person name="Yang S.-H."/>
        </authorList>
    </citation>
    <scope>NUCLEOTIDE SEQUENCE [LARGE SCALE GENOMIC DNA]</scope>
    <source>
        <strain evidence="4 5">MEBiC05379</strain>
    </source>
</reference>
<comment type="caution">
    <text evidence="4">The sequence shown here is derived from an EMBL/GenBank/DDBJ whole genome shotgun (WGS) entry which is preliminary data.</text>
</comment>
<dbReference type="InterPro" id="IPR026444">
    <property type="entry name" value="Secre_tail"/>
</dbReference>
<evidence type="ECO:0000256" key="1">
    <source>
        <dbReference type="ARBA" id="ARBA00022729"/>
    </source>
</evidence>
<dbReference type="EMBL" id="JAODOP010000004">
    <property type="protein sequence ID" value="MEF3835599.1"/>
    <property type="molecule type" value="Genomic_DNA"/>
</dbReference>
<dbReference type="NCBIfam" id="TIGR04183">
    <property type="entry name" value="Por_Secre_tail"/>
    <property type="match status" value="1"/>
</dbReference>
<accession>A0ABU7XYM4</accession>
<organism evidence="4 5">
    <name type="scientific">Flavivirga spongiicola</name>
    <dbReference type="NCBI Taxonomy" id="421621"/>
    <lineage>
        <taxon>Bacteria</taxon>
        <taxon>Pseudomonadati</taxon>
        <taxon>Bacteroidota</taxon>
        <taxon>Flavobacteriia</taxon>
        <taxon>Flavobacteriales</taxon>
        <taxon>Flavobacteriaceae</taxon>
        <taxon>Flavivirga</taxon>
    </lineage>
</organism>
<feature type="signal peptide" evidence="2">
    <location>
        <begin position="1"/>
        <end position="24"/>
    </location>
</feature>
<feature type="chain" id="PRO_5046119890" evidence="2">
    <location>
        <begin position="25"/>
        <end position="431"/>
    </location>
</feature>
<name>A0ABU7XYM4_9FLAO</name>
<evidence type="ECO:0000313" key="4">
    <source>
        <dbReference type="EMBL" id="MEF3835599.1"/>
    </source>
</evidence>
<feature type="domain" description="Secretion system C-terminal sorting" evidence="3">
    <location>
        <begin position="363"/>
        <end position="424"/>
    </location>
</feature>
<protein>
    <submittedName>
        <fullName evidence="4">T9SS type A sorting domain-containing protein</fullName>
    </submittedName>
</protein>
<dbReference type="RefSeq" id="WP_303307880.1">
    <property type="nucleotide sequence ID" value="NZ_JAODOP010000004.1"/>
</dbReference>
<evidence type="ECO:0000256" key="2">
    <source>
        <dbReference type="SAM" id="SignalP"/>
    </source>
</evidence>
<proteinExistence type="predicted"/>
<dbReference type="Proteomes" id="UP001337305">
    <property type="component" value="Unassembled WGS sequence"/>
</dbReference>
<evidence type="ECO:0000259" key="3">
    <source>
        <dbReference type="Pfam" id="PF18962"/>
    </source>
</evidence>
<evidence type="ECO:0000313" key="5">
    <source>
        <dbReference type="Proteomes" id="UP001337305"/>
    </source>
</evidence>
<keyword evidence="1 2" id="KW-0732">Signal</keyword>
<dbReference type="Pfam" id="PF18962">
    <property type="entry name" value="Por_Secre_tail"/>
    <property type="match status" value="1"/>
</dbReference>
<gene>
    <name evidence="4" type="ORF">N1F79_20910</name>
</gene>
<sequence>MKTKLLTKNGLTILLFLTTLVIQAQVTNVFDFNTPAELSTSFTQGGSSLLITQTTNTGIDGTGAVNVSGNTNEVYTTKQGYSISGEGAHYEFKTYFKSEFNSGYGGIGFTSNPSATHHFYAAPNDGLGISVHGGGYIFTSGTTTSSGSWDGGDVLNSGSPDDWYLAVLTVDLLANSYFDMTIQIYPANNDGTLITPGTPTETKSWNVQNTAMANSEIIYSYFAFGGHRITNFDNYTINLEGGATIIEQGAPVVIGASVLNNSTSEIDMSGEVTDDRGATVTERGFVYSTSVNPPTTSDTKIVTGSGEGTFSNQLGSLASNTIYYVRSYAINSGGTSYGSLSTIDTSTLSDTTTGLKAKIKTHPNPATNFISLSGLTKSDNNYTIYNILGKEVSRGTVTNTNNSNGIDIKFLNQGLYLLKLENFEVVKFIKK</sequence>
<keyword evidence="5" id="KW-1185">Reference proteome</keyword>